<name>A0AC35FL20_9BILA</name>
<protein>
    <submittedName>
        <fullName evidence="2">Saposin B-type domain-containing protein</fullName>
    </submittedName>
</protein>
<evidence type="ECO:0000313" key="1">
    <source>
        <dbReference type="Proteomes" id="UP000887580"/>
    </source>
</evidence>
<proteinExistence type="predicted"/>
<sequence length="69" mass="7883">MNRIFVTLVIFSFLFAFNLAVENPETKGLGCSLCKEFVKELEKEIDHGEGTIEEKANRVCNKICHNHNL</sequence>
<evidence type="ECO:0000313" key="2">
    <source>
        <dbReference type="WBParaSite" id="PS1159_v2.g18562.t1"/>
    </source>
</evidence>
<organism evidence="1 2">
    <name type="scientific">Panagrolaimus sp. PS1159</name>
    <dbReference type="NCBI Taxonomy" id="55785"/>
    <lineage>
        <taxon>Eukaryota</taxon>
        <taxon>Metazoa</taxon>
        <taxon>Ecdysozoa</taxon>
        <taxon>Nematoda</taxon>
        <taxon>Chromadorea</taxon>
        <taxon>Rhabditida</taxon>
        <taxon>Tylenchina</taxon>
        <taxon>Panagrolaimomorpha</taxon>
        <taxon>Panagrolaimoidea</taxon>
        <taxon>Panagrolaimidae</taxon>
        <taxon>Panagrolaimus</taxon>
    </lineage>
</organism>
<reference evidence="2" key="1">
    <citation type="submission" date="2022-11" db="UniProtKB">
        <authorList>
            <consortium name="WormBaseParasite"/>
        </authorList>
    </citation>
    <scope>IDENTIFICATION</scope>
</reference>
<dbReference type="WBParaSite" id="PS1159_v2.g18562.t1">
    <property type="protein sequence ID" value="PS1159_v2.g18562.t1"/>
    <property type="gene ID" value="PS1159_v2.g18562"/>
</dbReference>
<accession>A0AC35FL20</accession>
<dbReference type="Proteomes" id="UP000887580">
    <property type="component" value="Unplaced"/>
</dbReference>